<feature type="domain" description="Homing endonuclease LAGLIDADG" evidence="1">
    <location>
        <begin position="44"/>
        <end position="134"/>
    </location>
</feature>
<dbReference type="PANTHER" id="PTHR36181">
    <property type="entry name" value="INTRON-ENCODED ENDONUCLEASE AI3-RELATED"/>
    <property type="match status" value="1"/>
</dbReference>
<dbReference type="PANTHER" id="PTHR36181:SF2">
    <property type="entry name" value="INTRON-ENCODED ENDONUCLEASE AI3-RELATED"/>
    <property type="match status" value="1"/>
</dbReference>
<evidence type="ECO:0000259" key="1">
    <source>
        <dbReference type="Pfam" id="PF00961"/>
    </source>
</evidence>
<name>A0A8F0L9J3_9CHLO</name>
<proteinExistence type="predicted"/>
<reference evidence="2" key="1">
    <citation type="journal article" date="2021" name="Eur. J. Phycol.">
        <title>Genomic analysis of the lectotype specimens of European Ulva rigida and Ulva lacinulata (Ulvaceae, Chlorophyta) reveals the ongoing misapplication of names.</title>
        <authorList>
            <person name="Hughey J.R."/>
            <person name="Gabrielson P.W."/>
            <person name="Maggs C.A."/>
            <person name="Mineur F."/>
        </authorList>
    </citation>
    <scope>NUCLEOTIDE SEQUENCE</scope>
    <source>
        <strain evidence="2">Cadiz</strain>
    </source>
</reference>
<geneLocation type="chloroplast" evidence="2"/>
<keyword evidence="2" id="KW-0150">Chloroplast</keyword>
<dbReference type="SUPFAM" id="SSF55608">
    <property type="entry name" value="Homing endonucleases"/>
    <property type="match status" value="2"/>
</dbReference>
<organism evidence="2">
    <name type="scientific">Ulva rigida</name>
    <dbReference type="NCBI Taxonomy" id="75689"/>
    <lineage>
        <taxon>Eukaryota</taxon>
        <taxon>Viridiplantae</taxon>
        <taxon>Chlorophyta</taxon>
        <taxon>core chlorophytes</taxon>
        <taxon>Ulvophyceae</taxon>
        <taxon>OUU clade</taxon>
        <taxon>Ulvales</taxon>
        <taxon>Ulvaceae</taxon>
        <taxon>Ulva</taxon>
    </lineage>
</organism>
<evidence type="ECO:0000313" key="2">
    <source>
        <dbReference type="EMBL" id="QWL15226.1"/>
    </source>
</evidence>
<dbReference type="Gene3D" id="3.10.28.10">
    <property type="entry name" value="Homing endonucleases"/>
    <property type="match status" value="2"/>
</dbReference>
<dbReference type="InterPro" id="IPR051289">
    <property type="entry name" value="LAGLIDADG_Endonuclease"/>
</dbReference>
<dbReference type="GO" id="GO:0004519">
    <property type="term" value="F:endonuclease activity"/>
    <property type="evidence" value="ECO:0007669"/>
    <property type="project" value="InterPro"/>
</dbReference>
<feature type="domain" description="Homing endonuclease LAGLIDADG" evidence="1">
    <location>
        <begin position="166"/>
        <end position="250"/>
    </location>
</feature>
<sequence>MKETNYCGSSETIREALNFDFIDYYNKKSKHIKNIDKLFLQWFIGFSEADGSFIILKSFKIPRLYFSITQKNPKVLFKIKKKLGFGKVKRFYQNGEYYYHFSVYKLENIERLIYIFNGNIVLDKVFIRFSNWVKQYNILCNHSLIIKPIHFKKRKVCFNLNSSWFAGFIEGDGGFYASLTKNSKYKLNYRLRIKFYITQKYELLFLENVIKLIHKKYLESKYYKNDFSLNTEITDIKTSKYITNLKFSTYRLEISTEKYILIILEYLNKYPLQGEKKITFLRWQRIFVNKNLLKNVALKSHKSFMRFQKLVKSIQN</sequence>
<protein>
    <recommendedName>
        <fullName evidence="1">Homing endonuclease LAGLIDADG domain-containing protein</fullName>
    </recommendedName>
</protein>
<dbReference type="AlphaFoldDB" id="A0A8F0L9J3"/>
<dbReference type="Pfam" id="PF00961">
    <property type="entry name" value="LAGLIDADG_1"/>
    <property type="match status" value="2"/>
</dbReference>
<dbReference type="EMBL" id="MW543060">
    <property type="protein sequence ID" value="QWL15226.1"/>
    <property type="molecule type" value="Genomic_DNA"/>
</dbReference>
<accession>A0A8F0L9J3</accession>
<dbReference type="InterPro" id="IPR027434">
    <property type="entry name" value="Homing_endonucl"/>
</dbReference>
<keyword evidence="2" id="KW-0934">Plastid</keyword>
<dbReference type="GO" id="GO:0005739">
    <property type="term" value="C:mitochondrion"/>
    <property type="evidence" value="ECO:0007669"/>
    <property type="project" value="UniProtKB-ARBA"/>
</dbReference>
<dbReference type="InterPro" id="IPR004860">
    <property type="entry name" value="LAGLIDADG_dom"/>
</dbReference>
<gene>
    <name evidence="2" type="primary">orf316</name>
</gene>